<organism evidence="1 2">
    <name type="scientific">Nostoc sphaeroides CCNUC1</name>
    <dbReference type="NCBI Taxonomy" id="2653204"/>
    <lineage>
        <taxon>Bacteria</taxon>
        <taxon>Bacillati</taxon>
        <taxon>Cyanobacteriota</taxon>
        <taxon>Cyanophyceae</taxon>
        <taxon>Nostocales</taxon>
        <taxon>Nostocaceae</taxon>
        <taxon>Nostoc</taxon>
    </lineage>
</organism>
<dbReference type="EMBL" id="CP045226">
    <property type="protein sequence ID" value="QFS43218.1"/>
    <property type="molecule type" value="Genomic_DNA"/>
</dbReference>
<gene>
    <name evidence="1" type="ORF">GXM_00691</name>
</gene>
<protein>
    <submittedName>
        <fullName evidence="1">Uncharacterized protein</fullName>
    </submittedName>
</protein>
<reference evidence="1 2" key="1">
    <citation type="submission" date="2019-10" db="EMBL/GenBank/DDBJ databases">
        <title>Genomic and transcriptomic insights into the perfect genentic adaptation of a filamentous nitrogen-fixing cyanobacterium to rice fields.</title>
        <authorList>
            <person name="Chen Z."/>
        </authorList>
    </citation>
    <scope>NUCLEOTIDE SEQUENCE [LARGE SCALE GENOMIC DNA]</scope>
    <source>
        <strain evidence="1">CCNUC1</strain>
    </source>
</reference>
<dbReference type="KEGG" id="nsh:GXM_00691"/>
<dbReference type="Proteomes" id="UP000326678">
    <property type="component" value="Chromosome Gxm1"/>
</dbReference>
<accession>A0A5P8VRZ5</accession>
<evidence type="ECO:0000313" key="2">
    <source>
        <dbReference type="Proteomes" id="UP000326678"/>
    </source>
</evidence>
<sequence>MLGLNFNSELTKSQIRYYFPNFASLLMFNFPHLLPDY</sequence>
<keyword evidence="2" id="KW-1185">Reference proteome</keyword>
<dbReference type="AlphaFoldDB" id="A0A5P8VRZ5"/>
<name>A0A5P8VRZ5_9NOSO</name>
<proteinExistence type="predicted"/>
<evidence type="ECO:0000313" key="1">
    <source>
        <dbReference type="EMBL" id="QFS43218.1"/>
    </source>
</evidence>